<dbReference type="Gene3D" id="3.40.50.2000">
    <property type="entry name" value="Glycogen Phosphorylase B"/>
    <property type="match status" value="2"/>
</dbReference>
<evidence type="ECO:0000313" key="1">
    <source>
        <dbReference type="EMBL" id="MDY3558321.1"/>
    </source>
</evidence>
<dbReference type="EMBL" id="JAXBLV010000024">
    <property type="protein sequence ID" value="MDY3558321.1"/>
    <property type="molecule type" value="Genomic_DNA"/>
</dbReference>
<reference evidence="2" key="1">
    <citation type="journal article" date="2023" name="Mar. Drugs">
        <title>Gemmata algarum, a Novel Planctomycete Isolated from an Algal Mat, Displays Antimicrobial Activity.</title>
        <authorList>
            <person name="Kumar G."/>
            <person name="Kallscheuer N."/>
            <person name="Kashif M."/>
            <person name="Ahamad S."/>
            <person name="Jagadeeshwari U."/>
            <person name="Pannikurungottu S."/>
            <person name="Haufschild T."/>
            <person name="Kabuu M."/>
            <person name="Sasikala C."/>
            <person name="Jogler C."/>
            <person name="Ramana C."/>
        </authorList>
    </citation>
    <scope>NUCLEOTIDE SEQUENCE [LARGE SCALE GENOMIC DNA]</scope>
    <source>
        <strain evidence="2">JC673</strain>
    </source>
</reference>
<name>A0ABU5ESK0_9BACT</name>
<accession>A0ABU5ESK0</accession>
<evidence type="ECO:0000313" key="2">
    <source>
        <dbReference type="Proteomes" id="UP001272242"/>
    </source>
</evidence>
<organism evidence="1 2">
    <name type="scientific">Gemmata algarum</name>
    <dbReference type="NCBI Taxonomy" id="2975278"/>
    <lineage>
        <taxon>Bacteria</taxon>
        <taxon>Pseudomonadati</taxon>
        <taxon>Planctomycetota</taxon>
        <taxon>Planctomycetia</taxon>
        <taxon>Gemmatales</taxon>
        <taxon>Gemmataceae</taxon>
        <taxon>Gemmata</taxon>
    </lineage>
</organism>
<keyword evidence="2" id="KW-1185">Reference proteome</keyword>
<protein>
    <submittedName>
        <fullName evidence="1">Glycosyltransferase family 4 protein</fullName>
    </submittedName>
</protein>
<dbReference type="Proteomes" id="UP001272242">
    <property type="component" value="Unassembled WGS sequence"/>
</dbReference>
<dbReference type="InterPro" id="IPR050194">
    <property type="entry name" value="Glycosyltransferase_grp1"/>
</dbReference>
<dbReference type="CDD" id="cd03801">
    <property type="entry name" value="GT4_PimA-like"/>
    <property type="match status" value="1"/>
</dbReference>
<sequence length="392" mass="42361">MIATVFAARAGAGGLGLQAATAAVGLSLAGREVVALGPGRAAGWPLTLAAPSLRWEDTPARAPSWFARQIVRRLRPGRLIWAHDRYIGAWAGARVADLRPNLVYAFTQVGLESLEWAKRHGVPTVLDNPNGHIRGFAEVYRAEWAKWVGGAYRGHPTEGMVRRVEREYELADRIRVSSDWAKRSMVARGVPADKVFVCPQPIDTDRFRPPAARPAPAGALRVVYVGSLDVRKGFAYLLRAVRQVGPGRVQMELVGGTGDRGSRRLLDRERSGLNVTLRPGDPVPAYHRAELFVLPSLEDGFGFVAAEALACGLPVVVTDQCGAAEWVRPGETGWVTPAGSTDALATALNEALARRDRLAEMGREARRAIDARDPMAAFRQLAEKVSSAPCGS</sequence>
<dbReference type="SUPFAM" id="SSF53756">
    <property type="entry name" value="UDP-Glycosyltransferase/glycogen phosphorylase"/>
    <property type="match status" value="1"/>
</dbReference>
<gene>
    <name evidence="1" type="ORF">R5W23_005016</name>
</gene>
<dbReference type="PANTHER" id="PTHR45947">
    <property type="entry name" value="SULFOQUINOVOSYL TRANSFERASE SQD2"/>
    <property type="match status" value="1"/>
</dbReference>
<dbReference type="PANTHER" id="PTHR45947:SF3">
    <property type="entry name" value="SULFOQUINOVOSYL TRANSFERASE SQD2"/>
    <property type="match status" value="1"/>
</dbReference>
<comment type="caution">
    <text evidence="1">The sequence shown here is derived from an EMBL/GenBank/DDBJ whole genome shotgun (WGS) entry which is preliminary data.</text>
</comment>
<dbReference type="RefSeq" id="WP_320685259.1">
    <property type="nucleotide sequence ID" value="NZ_JAXBLV010000024.1"/>
</dbReference>
<proteinExistence type="predicted"/>
<dbReference type="Pfam" id="PF13692">
    <property type="entry name" value="Glyco_trans_1_4"/>
    <property type="match status" value="1"/>
</dbReference>